<comment type="caution">
    <text evidence="2">The sequence shown here is derived from an EMBL/GenBank/DDBJ whole genome shotgun (WGS) entry which is preliminary data.</text>
</comment>
<reference evidence="2" key="1">
    <citation type="journal article" date="2018" name="Genome Biol.">
        <title>SKESA: strategic k-mer extension for scrupulous assemblies.</title>
        <authorList>
            <person name="Souvorov A."/>
            <person name="Agarwala R."/>
            <person name="Lipman D.J."/>
        </authorList>
    </citation>
    <scope>NUCLEOTIDE SEQUENCE</scope>
    <source>
        <strain evidence="2">Salmonella enterica</strain>
    </source>
</reference>
<reference evidence="2" key="2">
    <citation type="submission" date="2019-10" db="EMBL/GenBank/DDBJ databases">
        <authorList>
            <consortium name="NCBI Pathogen Detection Project"/>
        </authorList>
    </citation>
    <scope>NUCLEOTIDE SEQUENCE</scope>
    <source>
        <strain evidence="2">Salmonella enterica</strain>
    </source>
</reference>
<evidence type="ECO:0000313" key="2">
    <source>
        <dbReference type="EMBL" id="HAE1651109.1"/>
    </source>
</evidence>
<accession>A0A726USG2</accession>
<dbReference type="AlphaFoldDB" id="A0A726USG2"/>
<protein>
    <submittedName>
        <fullName evidence="2">Uncharacterized protein</fullName>
    </submittedName>
</protein>
<name>A0A726USG2_SALDZ</name>
<evidence type="ECO:0000313" key="1">
    <source>
        <dbReference type="EMBL" id="HAB5480441.1"/>
    </source>
</evidence>
<gene>
    <name evidence="2" type="ORF">G2974_22645</name>
    <name evidence="1" type="ORF">GB236_21625</name>
</gene>
<dbReference type="EMBL" id="DAARAS010000141">
    <property type="protein sequence ID" value="HAE1651109.1"/>
    <property type="molecule type" value="Genomic_DNA"/>
</dbReference>
<sequence>MTARLCNKTAENISLQIGGLPDNVIAELPLFYHSSISSLLPVHQITFKSCIFYITFYAD</sequence>
<proteinExistence type="predicted"/>
<organism evidence="2">
    <name type="scientific">Salmonella diarizonae</name>
    <dbReference type="NCBI Taxonomy" id="59204"/>
    <lineage>
        <taxon>Bacteria</taxon>
        <taxon>Pseudomonadati</taxon>
        <taxon>Pseudomonadota</taxon>
        <taxon>Gammaproteobacteria</taxon>
        <taxon>Enterobacterales</taxon>
        <taxon>Enterobacteriaceae</taxon>
        <taxon>Salmonella</taxon>
    </lineage>
</organism>
<dbReference type="EMBL" id="DAAHCF010000226">
    <property type="protein sequence ID" value="HAB5480441.1"/>
    <property type="molecule type" value="Genomic_DNA"/>
</dbReference>